<evidence type="ECO:0000256" key="8">
    <source>
        <dbReference type="PIRNR" id="PIRNR001361"/>
    </source>
</evidence>
<dbReference type="GO" id="GO:0009073">
    <property type="term" value="P:aromatic amino acid family biosynthetic process"/>
    <property type="evidence" value="ECO:0007669"/>
    <property type="project" value="UniProtKB-KW"/>
</dbReference>
<keyword evidence="5 8" id="KW-0808">Transferase</keyword>
<name>D0Z2S7_PHODD</name>
<sequence length="370" mass="40985">MYQRNVMTDTTLIIEQDRTMYKTDDVRISEIKQLLPPVAILERFPATDHAAKTVYDSRQAIHNILNDQDDRLLVVVGPCSIHDPDAALEYGKKLLALREQLKGELEIVMRVYFEKPRTTVGWKGLINDPYMDNSFQLNDGLRIGRKLLLDLTDMGMPTAGEFLDMITPQYMGDLISWGAIGARTTESQVHRELASGLSCPVGFKNGTDGNIKIATDAIGSASAPHHFLSVTKYGHSAIVSTAGNEDCHIILRGGKDPNYSAEHVDAITAQLAKAGHRQKVMIDFSHANSLKQYQRQMLVAEDVGSQIAQGNNAIFGVMIESHLVEGRQDIIDGVEPTYGQSITDACIGWDDTEKALTQLAHDVKKRRVLK</sequence>
<evidence type="ECO:0000256" key="6">
    <source>
        <dbReference type="ARBA" id="ARBA00023141"/>
    </source>
</evidence>
<dbReference type="GO" id="GO:0005737">
    <property type="term" value="C:cytoplasm"/>
    <property type="evidence" value="ECO:0007669"/>
    <property type="project" value="TreeGrafter"/>
</dbReference>
<dbReference type="GO" id="GO:0008652">
    <property type="term" value="P:amino acid biosynthetic process"/>
    <property type="evidence" value="ECO:0007669"/>
    <property type="project" value="UniProtKB-KW"/>
</dbReference>
<dbReference type="InterPro" id="IPR006218">
    <property type="entry name" value="DAHP1/KDSA"/>
</dbReference>
<evidence type="ECO:0000256" key="3">
    <source>
        <dbReference type="ARBA" id="ARBA00007985"/>
    </source>
</evidence>
<evidence type="ECO:0000313" key="11">
    <source>
        <dbReference type="Proteomes" id="UP000003579"/>
    </source>
</evidence>
<protein>
    <recommendedName>
        <fullName evidence="8">Phospho-2-dehydro-3-deoxyheptonate aldolase</fullName>
        <ecNumber evidence="8">2.5.1.54</ecNumber>
    </recommendedName>
</protein>
<evidence type="ECO:0000256" key="4">
    <source>
        <dbReference type="ARBA" id="ARBA00022605"/>
    </source>
</evidence>
<dbReference type="Pfam" id="PF00793">
    <property type="entry name" value="DAHP_synth_1"/>
    <property type="match status" value="1"/>
</dbReference>
<dbReference type="FunFam" id="3.20.20.70:FF:000005">
    <property type="entry name" value="Phospho-2-dehydro-3-deoxyheptonate aldolase"/>
    <property type="match status" value="1"/>
</dbReference>
<dbReference type="GO" id="GO:0003849">
    <property type="term" value="F:3-deoxy-7-phosphoheptulonate synthase activity"/>
    <property type="evidence" value="ECO:0007669"/>
    <property type="project" value="UniProtKB-EC"/>
</dbReference>
<evidence type="ECO:0000313" key="10">
    <source>
        <dbReference type="EMBL" id="EEZ39708.1"/>
    </source>
</evidence>
<comment type="catalytic activity">
    <reaction evidence="7 8">
        <text>D-erythrose 4-phosphate + phosphoenolpyruvate + H2O = 7-phospho-2-dehydro-3-deoxy-D-arabino-heptonate + phosphate</text>
        <dbReference type="Rhea" id="RHEA:14717"/>
        <dbReference type="ChEBI" id="CHEBI:15377"/>
        <dbReference type="ChEBI" id="CHEBI:16897"/>
        <dbReference type="ChEBI" id="CHEBI:43474"/>
        <dbReference type="ChEBI" id="CHEBI:58394"/>
        <dbReference type="ChEBI" id="CHEBI:58702"/>
        <dbReference type="EC" id="2.5.1.54"/>
    </reaction>
</comment>
<dbReference type="NCBIfam" id="NF006723">
    <property type="entry name" value="PRK09261.1-1"/>
    <property type="match status" value="1"/>
</dbReference>
<evidence type="ECO:0000259" key="9">
    <source>
        <dbReference type="Pfam" id="PF00793"/>
    </source>
</evidence>
<accession>D0Z2S7</accession>
<dbReference type="PIRSF" id="PIRSF001361">
    <property type="entry name" value="DAHP_synthase"/>
    <property type="match status" value="1"/>
</dbReference>
<dbReference type="InterPro" id="IPR013785">
    <property type="entry name" value="Aldolase_TIM"/>
</dbReference>
<dbReference type="SUPFAM" id="SSF51569">
    <property type="entry name" value="Aldolase"/>
    <property type="match status" value="1"/>
</dbReference>
<evidence type="ECO:0000256" key="7">
    <source>
        <dbReference type="ARBA" id="ARBA00047508"/>
    </source>
</evidence>
<comment type="pathway">
    <text evidence="2 8">Metabolic intermediate biosynthesis; chorismate biosynthesis; chorismate from D-erythrose 4-phosphate and phosphoenolpyruvate: step 1/7.</text>
</comment>
<dbReference type="eggNOG" id="COG0722">
    <property type="taxonomic scope" value="Bacteria"/>
</dbReference>
<comment type="function">
    <text evidence="1 8">Stereospecific condensation of phosphoenolpyruvate (PEP) and D-erythrose-4-phosphate (E4P) giving rise to 3-deoxy-D-arabino-heptulosonate-7-phosphate (DAHP).</text>
</comment>
<dbReference type="AlphaFoldDB" id="D0Z2S7"/>
<dbReference type="GO" id="GO:0009423">
    <property type="term" value="P:chorismate biosynthetic process"/>
    <property type="evidence" value="ECO:0007669"/>
    <property type="project" value="UniProtKB-UniPathway"/>
</dbReference>
<dbReference type="EC" id="2.5.1.54" evidence="8"/>
<dbReference type="GO" id="GO:0042802">
    <property type="term" value="F:identical protein binding"/>
    <property type="evidence" value="ECO:0007669"/>
    <property type="project" value="UniProtKB-ARBA"/>
</dbReference>
<evidence type="ECO:0000256" key="1">
    <source>
        <dbReference type="ARBA" id="ARBA00003726"/>
    </source>
</evidence>
<dbReference type="NCBIfam" id="NF009396">
    <property type="entry name" value="PRK12756.1"/>
    <property type="match status" value="1"/>
</dbReference>
<keyword evidence="4 8" id="KW-0028">Amino-acid biosynthesis</keyword>
<gene>
    <name evidence="10" type="ORF">VDA_000728</name>
</gene>
<evidence type="ECO:0000256" key="5">
    <source>
        <dbReference type="ARBA" id="ARBA00022679"/>
    </source>
</evidence>
<dbReference type="NCBIfam" id="TIGR00034">
    <property type="entry name" value="aroFGH"/>
    <property type="match status" value="1"/>
</dbReference>
<dbReference type="Gene3D" id="3.20.20.70">
    <property type="entry name" value="Aldolase class I"/>
    <property type="match status" value="1"/>
</dbReference>
<dbReference type="PANTHER" id="PTHR21225">
    <property type="entry name" value="PHOSPHO-2-DEHYDRO-3-DEOXYHEPTONATE ALDOLASE DAHP SYNTHETASE"/>
    <property type="match status" value="1"/>
</dbReference>
<comment type="similarity">
    <text evidence="3 8">Belongs to the class-I DAHP synthase family.</text>
</comment>
<dbReference type="EMBL" id="ADBS01000002">
    <property type="protein sequence ID" value="EEZ39708.1"/>
    <property type="molecule type" value="Genomic_DNA"/>
</dbReference>
<proteinExistence type="inferred from homology"/>
<dbReference type="Proteomes" id="UP000003579">
    <property type="component" value="Unassembled WGS sequence"/>
</dbReference>
<keyword evidence="11" id="KW-1185">Reference proteome</keyword>
<evidence type="ECO:0000256" key="2">
    <source>
        <dbReference type="ARBA" id="ARBA00004688"/>
    </source>
</evidence>
<dbReference type="PANTHER" id="PTHR21225:SF12">
    <property type="entry name" value="PHOSPHO-2-DEHYDRO-3-DEOXYHEPTONATE ALDOLASE, TYROSINE-INHIBITED"/>
    <property type="match status" value="1"/>
</dbReference>
<feature type="domain" description="DAHP synthetase I/KDSA" evidence="9">
    <location>
        <begin position="63"/>
        <end position="355"/>
    </location>
</feature>
<reference evidence="10 11" key="1">
    <citation type="submission" date="2009-11" db="EMBL/GenBank/DDBJ databases">
        <authorList>
            <consortium name="Los Alamos National Laboratory (LANL)"/>
            <consortium name="National Microbial Pathogen Data Resource (NMPDR)"/>
            <person name="Munk A.C."/>
            <person name="Tapia R."/>
            <person name="Green L."/>
            <person name="Rogers Y."/>
            <person name="Detter J.C."/>
            <person name="Bruce D."/>
            <person name="Brettin T.S."/>
            <person name="Colwell R."/>
            <person name="Huq A."/>
            <person name="Grim C.J."/>
            <person name="Hasan N.A."/>
            <person name="Vonstein V."/>
            <person name="Bartels D."/>
        </authorList>
    </citation>
    <scope>NUCLEOTIDE SEQUENCE [LARGE SCALE GENOMIC DNA]</scope>
    <source>
        <strain evidence="10 11">CIP 102761</strain>
    </source>
</reference>
<dbReference type="UniPathway" id="UPA00053">
    <property type="reaction ID" value="UER00084"/>
</dbReference>
<keyword evidence="6 8" id="KW-0057">Aromatic amino acid biosynthesis</keyword>
<dbReference type="NCBIfam" id="NF009395">
    <property type="entry name" value="PRK12755.1"/>
    <property type="match status" value="1"/>
</dbReference>
<organism evidence="10 11">
    <name type="scientific">Photobacterium damselae subsp. damselae CIP 102761</name>
    <dbReference type="NCBI Taxonomy" id="675817"/>
    <lineage>
        <taxon>Bacteria</taxon>
        <taxon>Pseudomonadati</taxon>
        <taxon>Pseudomonadota</taxon>
        <taxon>Gammaproteobacteria</taxon>
        <taxon>Vibrionales</taxon>
        <taxon>Vibrionaceae</taxon>
        <taxon>Photobacterium</taxon>
    </lineage>
</organism>
<dbReference type="InterPro" id="IPR006219">
    <property type="entry name" value="DAHP_synth_1"/>
</dbReference>